<dbReference type="SUPFAM" id="SSF55874">
    <property type="entry name" value="ATPase domain of HSP90 chaperone/DNA topoisomerase II/histidine kinase"/>
    <property type="match status" value="1"/>
</dbReference>
<dbReference type="InterPro" id="IPR005467">
    <property type="entry name" value="His_kinase_dom"/>
</dbReference>
<evidence type="ECO:0000256" key="1">
    <source>
        <dbReference type="ARBA" id="ARBA00000085"/>
    </source>
</evidence>
<dbReference type="SUPFAM" id="SSF55785">
    <property type="entry name" value="PYP-like sensor domain (PAS domain)"/>
    <property type="match status" value="1"/>
</dbReference>
<dbReference type="SMART" id="SM00387">
    <property type="entry name" value="HATPase_c"/>
    <property type="match status" value="1"/>
</dbReference>
<dbReference type="InterPro" id="IPR003661">
    <property type="entry name" value="HisK_dim/P_dom"/>
</dbReference>
<organism evidence="9 10">
    <name type="scientific">Flavobacterium subsaxonicum WB 4.1-42 = DSM 21790</name>
    <dbReference type="NCBI Taxonomy" id="1121898"/>
    <lineage>
        <taxon>Bacteria</taxon>
        <taxon>Pseudomonadati</taxon>
        <taxon>Bacteroidota</taxon>
        <taxon>Flavobacteriia</taxon>
        <taxon>Flavobacteriales</taxon>
        <taxon>Flavobacteriaceae</taxon>
        <taxon>Flavobacterium</taxon>
    </lineage>
</organism>
<keyword evidence="3" id="KW-0597">Phosphoprotein</keyword>
<dbReference type="CDD" id="cd00082">
    <property type="entry name" value="HisKA"/>
    <property type="match status" value="1"/>
</dbReference>
<dbReference type="GO" id="GO:0000155">
    <property type="term" value="F:phosphorelay sensor kinase activity"/>
    <property type="evidence" value="ECO:0007669"/>
    <property type="project" value="InterPro"/>
</dbReference>
<protein>
    <recommendedName>
        <fullName evidence="2">histidine kinase</fullName>
        <ecNumber evidence="2">2.7.13.3</ecNumber>
    </recommendedName>
</protein>
<sequence>MLLVWQTCTLLNKLHLNKKVAVENFRLGVESSPHALIISDANSNIVHINPHAEKLYGYSRKDLAGNNLEVLIPEKLRQSYRSMNENFFKSPKVISLGIDEELFAKHKDGTEFPIELVLTPVKTSKGNMVLTSITDITQRKTNESIIKTQLIELKVKNRELEHFNYIASHDLQEPLRTVSNYIMLLEEDYPELISADVKAHLQAMGAATGRMSHLVRSLLDFGKLGNNRTLTLTDCTLLVNNVIADLNSLITSSNALITITTELPPLYAYDTELRQLFQNLINNAIKFGEKGQQPQIQISCTKHNGFFMFEVTDNGIGIDAEYREGIFNIFERLNKNDNFEGYGIGLANCKKVADMHGGKIWVESEPGNGSTFKFTIAALKP</sequence>
<dbReference type="SUPFAM" id="SSF47384">
    <property type="entry name" value="Homodimeric domain of signal transducing histidine kinase"/>
    <property type="match status" value="1"/>
</dbReference>
<dbReference type="PRINTS" id="PR00344">
    <property type="entry name" value="BCTRLSENSOR"/>
</dbReference>
<feature type="domain" description="Histidine kinase" evidence="6">
    <location>
        <begin position="166"/>
        <end position="380"/>
    </location>
</feature>
<dbReference type="InterPro" id="IPR035965">
    <property type="entry name" value="PAS-like_dom_sf"/>
</dbReference>
<dbReference type="InterPro" id="IPR036097">
    <property type="entry name" value="HisK_dim/P_sf"/>
</dbReference>
<keyword evidence="4" id="KW-0808">Transferase</keyword>
<dbReference type="InterPro" id="IPR003594">
    <property type="entry name" value="HATPase_dom"/>
</dbReference>
<dbReference type="eggNOG" id="COG4251">
    <property type="taxonomic scope" value="Bacteria"/>
</dbReference>
<dbReference type="PROSITE" id="PS50112">
    <property type="entry name" value="PAS"/>
    <property type="match status" value="1"/>
</dbReference>
<reference evidence="9 10" key="1">
    <citation type="submission" date="2013-09" db="EMBL/GenBank/DDBJ databases">
        <authorList>
            <person name="Zeng Z."/>
            <person name="Chen C."/>
        </authorList>
    </citation>
    <scope>NUCLEOTIDE SEQUENCE [LARGE SCALE GENOMIC DNA]</scope>
    <source>
        <strain evidence="9 10">WB 4.1-42</strain>
    </source>
</reference>
<evidence type="ECO:0000256" key="4">
    <source>
        <dbReference type="ARBA" id="ARBA00022679"/>
    </source>
</evidence>
<evidence type="ECO:0000259" key="7">
    <source>
        <dbReference type="PROSITE" id="PS50112"/>
    </source>
</evidence>
<dbReference type="Pfam" id="PF00512">
    <property type="entry name" value="HisKA"/>
    <property type="match status" value="1"/>
</dbReference>
<dbReference type="SMART" id="SM00091">
    <property type="entry name" value="PAS"/>
    <property type="match status" value="1"/>
</dbReference>
<dbReference type="Gene3D" id="1.10.287.130">
    <property type="match status" value="1"/>
</dbReference>
<dbReference type="Proteomes" id="UP000030111">
    <property type="component" value="Unassembled WGS sequence"/>
</dbReference>
<dbReference type="InterPro" id="IPR000014">
    <property type="entry name" value="PAS"/>
</dbReference>
<name>A0A0A2MG49_9FLAO</name>
<comment type="catalytic activity">
    <reaction evidence="1">
        <text>ATP + protein L-histidine = ADP + protein N-phospho-L-histidine.</text>
        <dbReference type="EC" id="2.7.13.3"/>
    </reaction>
</comment>
<feature type="domain" description="PAC" evidence="8">
    <location>
        <begin position="98"/>
        <end position="148"/>
    </location>
</feature>
<dbReference type="InterPro" id="IPR052162">
    <property type="entry name" value="Sensor_kinase/Photoreceptor"/>
</dbReference>
<gene>
    <name evidence="9" type="ORF">Q766_18940</name>
</gene>
<dbReference type="EMBL" id="JRLY01000022">
    <property type="protein sequence ID" value="KGO91234.1"/>
    <property type="molecule type" value="Genomic_DNA"/>
</dbReference>
<evidence type="ECO:0000259" key="8">
    <source>
        <dbReference type="PROSITE" id="PS50113"/>
    </source>
</evidence>
<dbReference type="PROSITE" id="PS50109">
    <property type="entry name" value="HIS_KIN"/>
    <property type="match status" value="1"/>
</dbReference>
<dbReference type="NCBIfam" id="TIGR00229">
    <property type="entry name" value="sensory_box"/>
    <property type="match status" value="1"/>
</dbReference>
<keyword evidence="5" id="KW-0418">Kinase</keyword>
<dbReference type="InterPro" id="IPR036890">
    <property type="entry name" value="HATPase_C_sf"/>
</dbReference>
<dbReference type="InterPro" id="IPR004358">
    <property type="entry name" value="Sig_transdc_His_kin-like_C"/>
</dbReference>
<dbReference type="AlphaFoldDB" id="A0A0A2MG49"/>
<dbReference type="InterPro" id="IPR000700">
    <property type="entry name" value="PAS-assoc_C"/>
</dbReference>
<dbReference type="PANTHER" id="PTHR43304:SF1">
    <property type="entry name" value="PAC DOMAIN-CONTAINING PROTEIN"/>
    <property type="match status" value="1"/>
</dbReference>
<evidence type="ECO:0000256" key="2">
    <source>
        <dbReference type="ARBA" id="ARBA00012438"/>
    </source>
</evidence>
<dbReference type="EC" id="2.7.13.3" evidence="2"/>
<dbReference type="SMART" id="SM00388">
    <property type="entry name" value="HisKA"/>
    <property type="match status" value="1"/>
</dbReference>
<evidence type="ECO:0000313" key="10">
    <source>
        <dbReference type="Proteomes" id="UP000030111"/>
    </source>
</evidence>
<evidence type="ECO:0000313" key="9">
    <source>
        <dbReference type="EMBL" id="KGO91234.1"/>
    </source>
</evidence>
<dbReference type="FunFam" id="3.30.565.10:FF:000006">
    <property type="entry name" value="Sensor histidine kinase WalK"/>
    <property type="match status" value="1"/>
</dbReference>
<evidence type="ECO:0000259" key="6">
    <source>
        <dbReference type="PROSITE" id="PS50109"/>
    </source>
</evidence>
<dbReference type="Pfam" id="PF13426">
    <property type="entry name" value="PAS_9"/>
    <property type="match status" value="1"/>
</dbReference>
<dbReference type="CDD" id="cd00130">
    <property type="entry name" value="PAS"/>
    <property type="match status" value="1"/>
</dbReference>
<comment type="caution">
    <text evidence="9">The sequence shown here is derived from an EMBL/GenBank/DDBJ whole genome shotgun (WGS) entry which is preliminary data.</text>
</comment>
<dbReference type="PROSITE" id="PS50113">
    <property type="entry name" value="PAC"/>
    <property type="match status" value="1"/>
</dbReference>
<proteinExistence type="predicted"/>
<evidence type="ECO:0000256" key="3">
    <source>
        <dbReference type="ARBA" id="ARBA00022553"/>
    </source>
</evidence>
<keyword evidence="10" id="KW-1185">Reference proteome</keyword>
<dbReference type="Pfam" id="PF02518">
    <property type="entry name" value="HATPase_c"/>
    <property type="match status" value="1"/>
</dbReference>
<accession>A0A0A2MG49</accession>
<feature type="domain" description="PAS" evidence="7">
    <location>
        <begin position="21"/>
        <end position="74"/>
    </location>
</feature>
<dbReference type="STRING" id="1121898.GCA_000422725_03077"/>
<dbReference type="Gene3D" id="3.30.450.20">
    <property type="entry name" value="PAS domain"/>
    <property type="match status" value="1"/>
</dbReference>
<evidence type="ECO:0000256" key="5">
    <source>
        <dbReference type="ARBA" id="ARBA00022777"/>
    </source>
</evidence>
<dbReference type="Gene3D" id="3.30.565.10">
    <property type="entry name" value="Histidine kinase-like ATPase, C-terminal domain"/>
    <property type="match status" value="1"/>
</dbReference>
<dbReference type="PANTHER" id="PTHR43304">
    <property type="entry name" value="PHYTOCHROME-LIKE PROTEIN CPH1"/>
    <property type="match status" value="1"/>
</dbReference>